<dbReference type="RefSeq" id="WP_195172485.1">
    <property type="nucleotide sequence ID" value="NZ_CP062983.1"/>
</dbReference>
<sequence length="217" mass="24345">MNLVIAGQSHILIPIQAFRAQHGLPETFGLAFFDAKDTEGLASMQLAGESLNQLEQALLHSIPAQYDLMSLLTICDQLTASFHNELIRINDRIGLRESEVDYAVAGFGDVLRRWCYQTIQHQISRATHVDFKPIYAQWLADSVRIATHIFYYDHKGQSWQIQVVNHAYGRVGLKIDTGLSVQYVLDTVHACPAEGYMFRLMQAITAQLAKHSAQSSA</sequence>
<keyword evidence="2" id="KW-1185">Reference proteome</keyword>
<dbReference type="Proteomes" id="UP000594468">
    <property type="component" value="Chromosome"/>
</dbReference>
<name>A0A7S8ECH1_9CHLR</name>
<dbReference type="EMBL" id="CP062983">
    <property type="protein sequence ID" value="QPC84422.1"/>
    <property type="molecule type" value="Genomic_DNA"/>
</dbReference>
<organism evidence="1 2">
    <name type="scientific">Phototrophicus methaneseepsis</name>
    <dbReference type="NCBI Taxonomy" id="2710758"/>
    <lineage>
        <taxon>Bacteria</taxon>
        <taxon>Bacillati</taxon>
        <taxon>Chloroflexota</taxon>
        <taxon>Candidatus Thermofontia</taxon>
        <taxon>Phototrophicales</taxon>
        <taxon>Phototrophicaceae</taxon>
        <taxon>Phototrophicus</taxon>
    </lineage>
</organism>
<gene>
    <name evidence="1" type="ORF">G4Y79_08625</name>
</gene>
<dbReference type="KEGG" id="pmet:G4Y79_08625"/>
<reference evidence="1 2" key="1">
    <citation type="submission" date="2020-02" db="EMBL/GenBank/DDBJ databases">
        <authorList>
            <person name="Zheng R.K."/>
            <person name="Sun C.M."/>
        </authorList>
    </citation>
    <scope>NUCLEOTIDE SEQUENCE [LARGE SCALE GENOMIC DNA]</scope>
    <source>
        <strain evidence="2">rifampicinis</strain>
    </source>
</reference>
<accession>A0A7S8ECH1</accession>
<proteinExistence type="predicted"/>
<evidence type="ECO:0000313" key="2">
    <source>
        <dbReference type="Proteomes" id="UP000594468"/>
    </source>
</evidence>
<dbReference type="AlphaFoldDB" id="A0A7S8ECH1"/>
<evidence type="ECO:0000313" key="1">
    <source>
        <dbReference type="EMBL" id="QPC84422.1"/>
    </source>
</evidence>
<protein>
    <submittedName>
        <fullName evidence="1">Uncharacterized protein</fullName>
    </submittedName>
</protein>